<feature type="compositionally biased region" description="Gly residues" evidence="1">
    <location>
        <begin position="356"/>
        <end position="365"/>
    </location>
</feature>
<comment type="caution">
    <text evidence="2">The sequence shown here is derived from an EMBL/GenBank/DDBJ whole genome shotgun (WGS) entry which is preliminary data.</text>
</comment>
<feature type="compositionally biased region" description="Basic and acidic residues" evidence="1">
    <location>
        <begin position="212"/>
        <end position="231"/>
    </location>
</feature>
<keyword evidence="3" id="KW-1185">Reference proteome</keyword>
<sequence>MPSRRETNEDPFRRINSWDDGYEYIQAGSEHSVDGEPGPMYSPPAPTPAEAQPNKPARRSTYEPDYTVGASGTHNHPRHAYPSPPDSDIDTARGKHHHPHHRNTSPHHRHSGRRSPSPPRRRDTHRNHHHGARYRDDPVLPIHHRPHLDSSATAPPPRTKDTGARNRRPHSRSPSPAPTRDAKASSHRRSERERERDLGQRRHNRSPSPAGAKHDTAKYRDRDGRDSDTRQAGKHHQPPRAPSPPPAAPSKKSNHPPQPQRPTISRSKTTSAKEKFANLSPRWQKAAQAALQAGSMTAKNLSSQPGGWNAEKGARVATAALGAAAIDAFMKGGNGGDAAPKRDHHDDGHYPPSGGTRTGGGGGGGYKEKGGSGGYSRSSKKKNGVEDLGDAFGEFLSDQFAKKKGVAAGGKRD</sequence>
<reference evidence="2" key="1">
    <citation type="journal article" date="2023" name="Mol. Phylogenet. Evol.">
        <title>Genome-scale phylogeny and comparative genomics of the fungal order Sordariales.</title>
        <authorList>
            <person name="Hensen N."/>
            <person name="Bonometti L."/>
            <person name="Westerberg I."/>
            <person name="Brannstrom I.O."/>
            <person name="Guillou S."/>
            <person name="Cros-Aarteil S."/>
            <person name="Calhoun S."/>
            <person name="Haridas S."/>
            <person name="Kuo A."/>
            <person name="Mondo S."/>
            <person name="Pangilinan J."/>
            <person name="Riley R."/>
            <person name="LaButti K."/>
            <person name="Andreopoulos B."/>
            <person name="Lipzen A."/>
            <person name="Chen C."/>
            <person name="Yan M."/>
            <person name="Daum C."/>
            <person name="Ng V."/>
            <person name="Clum A."/>
            <person name="Steindorff A."/>
            <person name="Ohm R.A."/>
            <person name="Martin F."/>
            <person name="Silar P."/>
            <person name="Natvig D.O."/>
            <person name="Lalanne C."/>
            <person name="Gautier V."/>
            <person name="Ament-Velasquez S.L."/>
            <person name="Kruys A."/>
            <person name="Hutchinson M.I."/>
            <person name="Powell A.J."/>
            <person name="Barry K."/>
            <person name="Miller A.N."/>
            <person name="Grigoriev I.V."/>
            <person name="Debuchy R."/>
            <person name="Gladieux P."/>
            <person name="Hiltunen Thoren M."/>
            <person name="Johannesson H."/>
        </authorList>
    </citation>
    <scope>NUCLEOTIDE SEQUENCE</scope>
    <source>
        <strain evidence="2">CBS 118394</strain>
    </source>
</reference>
<feature type="compositionally biased region" description="Pro residues" evidence="1">
    <location>
        <begin position="239"/>
        <end position="248"/>
    </location>
</feature>
<evidence type="ECO:0000313" key="2">
    <source>
        <dbReference type="EMBL" id="KAK3316780.1"/>
    </source>
</evidence>
<name>A0AAE0I1U0_9PEZI</name>
<protein>
    <submittedName>
        <fullName evidence="2">Uncharacterized protein</fullName>
    </submittedName>
</protein>
<reference evidence="2" key="2">
    <citation type="submission" date="2023-06" db="EMBL/GenBank/DDBJ databases">
        <authorList>
            <consortium name="Lawrence Berkeley National Laboratory"/>
            <person name="Haridas S."/>
            <person name="Hensen N."/>
            <person name="Bonometti L."/>
            <person name="Westerberg I."/>
            <person name="Brannstrom I.O."/>
            <person name="Guillou S."/>
            <person name="Cros-Aarteil S."/>
            <person name="Calhoun S."/>
            <person name="Kuo A."/>
            <person name="Mondo S."/>
            <person name="Pangilinan J."/>
            <person name="Riley R."/>
            <person name="Labutti K."/>
            <person name="Andreopoulos B."/>
            <person name="Lipzen A."/>
            <person name="Chen C."/>
            <person name="Yanf M."/>
            <person name="Daum C."/>
            <person name="Ng V."/>
            <person name="Clum A."/>
            <person name="Steindorff A."/>
            <person name="Ohm R."/>
            <person name="Martin F."/>
            <person name="Silar P."/>
            <person name="Natvig D."/>
            <person name="Lalanne C."/>
            <person name="Gautier V."/>
            <person name="Ament-Velasquez S.L."/>
            <person name="Kruys A."/>
            <person name="Hutchinson M.I."/>
            <person name="Powell A.J."/>
            <person name="Barry K."/>
            <person name="Miller A.N."/>
            <person name="Grigoriev I.V."/>
            <person name="Debuchy R."/>
            <person name="Gladieux P."/>
            <person name="Thoren M.H."/>
            <person name="Johannesson H."/>
        </authorList>
    </citation>
    <scope>NUCLEOTIDE SEQUENCE</scope>
    <source>
        <strain evidence="2">CBS 118394</strain>
    </source>
</reference>
<feature type="compositionally biased region" description="Basic residues" evidence="1">
    <location>
        <begin position="122"/>
        <end position="132"/>
    </location>
</feature>
<proteinExistence type="predicted"/>
<feature type="compositionally biased region" description="Basic residues" evidence="1">
    <location>
        <begin position="94"/>
        <end position="113"/>
    </location>
</feature>
<feature type="compositionally biased region" description="Basic and acidic residues" evidence="1">
    <location>
        <begin position="339"/>
        <end position="349"/>
    </location>
</feature>
<evidence type="ECO:0000256" key="1">
    <source>
        <dbReference type="SAM" id="MobiDB-lite"/>
    </source>
</evidence>
<feature type="compositionally biased region" description="Basic and acidic residues" evidence="1">
    <location>
        <begin position="180"/>
        <end position="200"/>
    </location>
</feature>
<feature type="region of interest" description="Disordered" evidence="1">
    <location>
        <begin position="1"/>
        <end position="309"/>
    </location>
</feature>
<feature type="compositionally biased region" description="Polar residues" evidence="1">
    <location>
        <begin position="294"/>
        <end position="306"/>
    </location>
</feature>
<feature type="compositionally biased region" description="Polar residues" evidence="1">
    <location>
        <begin position="261"/>
        <end position="270"/>
    </location>
</feature>
<accession>A0AAE0I1U0</accession>
<feature type="compositionally biased region" description="Basic and acidic residues" evidence="1">
    <location>
        <begin position="1"/>
        <end position="17"/>
    </location>
</feature>
<gene>
    <name evidence="2" type="ORF">B0H66DRAFT_535021</name>
</gene>
<feature type="region of interest" description="Disordered" evidence="1">
    <location>
        <begin position="329"/>
        <end position="386"/>
    </location>
</feature>
<dbReference type="AlphaFoldDB" id="A0AAE0I1U0"/>
<dbReference type="EMBL" id="JAUEDM010000005">
    <property type="protein sequence ID" value="KAK3316780.1"/>
    <property type="molecule type" value="Genomic_DNA"/>
</dbReference>
<dbReference type="Proteomes" id="UP001283341">
    <property type="component" value="Unassembled WGS sequence"/>
</dbReference>
<organism evidence="2 3">
    <name type="scientific">Apodospora peruviana</name>
    <dbReference type="NCBI Taxonomy" id="516989"/>
    <lineage>
        <taxon>Eukaryota</taxon>
        <taxon>Fungi</taxon>
        <taxon>Dikarya</taxon>
        <taxon>Ascomycota</taxon>
        <taxon>Pezizomycotina</taxon>
        <taxon>Sordariomycetes</taxon>
        <taxon>Sordariomycetidae</taxon>
        <taxon>Sordariales</taxon>
        <taxon>Lasiosphaeriaceae</taxon>
        <taxon>Apodospora</taxon>
    </lineage>
</organism>
<evidence type="ECO:0000313" key="3">
    <source>
        <dbReference type="Proteomes" id="UP001283341"/>
    </source>
</evidence>